<proteinExistence type="predicted"/>
<evidence type="ECO:0000256" key="2">
    <source>
        <dbReference type="ARBA" id="ARBA00022759"/>
    </source>
</evidence>
<dbReference type="EMBL" id="LAIR01000002">
    <property type="protein sequence ID" value="KNX39272.1"/>
    <property type="molecule type" value="Genomic_DNA"/>
</dbReference>
<feature type="compositionally biased region" description="Basic and acidic residues" evidence="4">
    <location>
        <begin position="200"/>
        <end position="229"/>
    </location>
</feature>
<organism evidence="6 7">
    <name type="scientific">Luteipulveratus halotolerans</name>
    <dbReference type="NCBI Taxonomy" id="1631356"/>
    <lineage>
        <taxon>Bacteria</taxon>
        <taxon>Bacillati</taxon>
        <taxon>Actinomycetota</taxon>
        <taxon>Actinomycetes</taxon>
        <taxon>Micrococcales</taxon>
        <taxon>Dermacoccaceae</taxon>
        <taxon>Luteipulveratus</taxon>
    </lineage>
</organism>
<dbReference type="PANTHER" id="PTHR12302:SF3">
    <property type="entry name" value="SERINE_THREONINE-PROTEIN KINASE 31"/>
    <property type="match status" value="1"/>
</dbReference>
<evidence type="ECO:0000256" key="4">
    <source>
        <dbReference type="SAM" id="MobiDB-lite"/>
    </source>
</evidence>
<name>A0A0L6CNH1_9MICO</name>
<dbReference type="PANTHER" id="PTHR12302">
    <property type="entry name" value="EBNA2 BINDING PROTEIN P100"/>
    <property type="match status" value="1"/>
</dbReference>
<dbReference type="OrthoDB" id="5241375at2"/>
<dbReference type="Gene3D" id="2.40.50.90">
    <property type="match status" value="1"/>
</dbReference>
<evidence type="ECO:0000256" key="3">
    <source>
        <dbReference type="ARBA" id="ARBA00022801"/>
    </source>
</evidence>
<keyword evidence="3" id="KW-0378">Hydrolase</keyword>
<reference evidence="7" key="1">
    <citation type="submission" date="2015-03" db="EMBL/GenBank/DDBJ databases">
        <title>Luteipulveratus halotolerans sp. nov., a novel actinobacterium (Dermacoccaceae) from Sarawak, Malaysia.</title>
        <authorList>
            <person name="Juboi H."/>
            <person name="Basik A."/>
            <person name="Shamsul S.S."/>
            <person name="Arnold P."/>
            <person name="Schmitt E.K."/>
            <person name="Sanglier J.-J."/>
            <person name="Yeo T."/>
        </authorList>
    </citation>
    <scope>NUCLEOTIDE SEQUENCE [LARGE SCALE GENOMIC DNA]</scope>
    <source>
        <strain evidence="7">C296001</strain>
    </source>
</reference>
<dbReference type="GO" id="GO:0003676">
    <property type="term" value="F:nucleic acid binding"/>
    <property type="evidence" value="ECO:0007669"/>
    <property type="project" value="InterPro"/>
</dbReference>
<dbReference type="Pfam" id="PF00565">
    <property type="entry name" value="SNase"/>
    <property type="match status" value="1"/>
</dbReference>
<dbReference type="SMART" id="SM00318">
    <property type="entry name" value="SNc"/>
    <property type="match status" value="1"/>
</dbReference>
<feature type="compositionally biased region" description="Low complexity" evidence="4">
    <location>
        <begin position="150"/>
        <end position="168"/>
    </location>
</feature>
<dbReference type="SUPFAM" id="SSF50199">
    <property type="entry name" value="Staphylococcal nuclease"/>
    <property type="match status" value="1"/>
</dbReference>
<dbReference type="GO" id="GO:0004519">
    <property type="term" value="F:endonuclease activity"/>
    <property type="evidence" value="ECO:0007669"/>
    <property type="project" value="UniProtKB-KW"/>
</dbReference>
<gene>
    <name evidence="6" type="ORF">VV01_07215</name>
</gene>
<dbReference type="STRING" id="1631356.VV01_07215"/>
<dbReference type="PATRIC" id="fig|1631356.3.peg.1390"/>
<comment type="caution">
    <text evidence="6">The sequence shown here is derived from an EMBL/GenBank/DDBJ whole genome shotgun (WGS) entry which is preliminary data.</text>
</comment>
<protein>
    <submittedName>
        <fullName evidence="6">Nuclease</fullName>
    </submittedName>
</protein>
<evidence type="ECO:0000313" key="6">
    <source>
        <dbReference type="EMBL" id="KNX39272.1"/>
    </source>
</evidence>
<dbReference type="InterPro" id="IPR035437">
    <property type="entry name" value="SNase_OB-fold_sf"/>
</dbReference>
<evidence type="ECO:0000256" key="1">
    <source>
        <dbReference type="ARBA" id="ARBA00022722"/>
    </source>
</evidence>
<dbReference type="Proteomes" id="UP000037397">
    <property type="component" value="Unassembled WGS sequence"/>
</dbReference>
<dbReference type="GO" id="GO:0016787">
    <property type="term" value="F:hydrolase activity"/>
    <property type="evidence" value="ECO:0007669"/>
    <property type="project" value="UniProtKB-KW"/>
</dbReference>
<dbReference type="PROSITE" id="PS01123">
    <property type="entry name" value="TNASE_1"/>
    <property type="match status" value="1"/>
</dbReference>
<accession>A0A0L6CNH1</accession>
<evidence type="ECO:0000313" key="7">
    <source>
        <dbReference type="Proteomes" id="UP000037397"/>
    </source>
</evidence>
<dbReference type="InterPro" id="IPR002071">
    <property type="entry name" value="Thermonucl_AS"/>
</dbReference>
<dbReference type="PROSITE" id="PS50830">
    <property type="entry name" value="TNASE_3"/>
    <property type="match status" value="1"/>
</dbReference>
<feature type="region of interest" description="Disordered" evidence="4">
    <location>
        <begin position="141"/>
        <end position="229"/>
    </location>
</feature>
<dbReference type="InterPro" id="IPR016071">
    <property type="entry name" value="Staphylococal_nuclease_OB-fold"/>
</dbReference>
<sequence length="229" mass="24718">MVSVIDGDTIRVSINGRREKVRLIGLDAPESKKPGVQVQCFAQKAASKMQSLVQSRSVRLAADPTQADRDRYGRLLRHVYTLDGRSVAAVLIRGGYARDYTYAAPYAGQADYRAAQQQAQSTHAGLWGACGGFPAEVPFAAAPAPDPKPKASATPTKKAAPRTPVKAAEPAKPQGSCDIKGNINDEGEKIYHVPGQQFYDKTKISPSKGERMFCSESDARDAGWRKAKV</sequence>
<feature type="domain" description="TNase-like" evidence="5">
    <location>
        <begin position="1"/>
        <end position="129"/>
    </location>
</feature>
<keyword evidence="1" id="KW-0540">Nuclease</keyword>
<evidence type="ECO:0000259" key="5">
    <source>
        <dbReference type="PROSITE" id="PS50830"/>
    </source>
</evidence>
<keyword evidence="7" id="KW-1185">Reference proteome</keyword>
<dbReference type="AlphaFoldDB" id="A0A0L6CNH1"/>
<keyword evidence="2" id="KW-0255">Endonuclease</keyword>